<keyword evidence="2" id="KW-0812">Transmembrane</keyword>
<comment type="caution">
    <text evidence="3">The sequence shown here is derived from an EMBL/GenBank/DDBJ whole genome shotgun (WGS) entry which is preliminary data.</text>
</comment>
<accession>A0ABV6RET1</accession>
<dbReference type="Proteomes" id="UP001589793">
    <property type="component" value="Unassembled WGS sequence"/>
</dbReference>
<dbReference type="Pfam" id="PF11239">
    <property type="entry name" value="DUF3040"/>
    <property type="match status" value="1"/>
</dbReference>
<evidence type="ECO:0000256" key="2">
    <source>
        <dbReference type="SAM" id="Phobius"/>
    </source>
</evidence>
<feature type="transmembrane region" description="Helical" evidence="2">
    <location>
        <begin position="42"/>
        <end position="62"/>
    </location>
</feature>
<reference evidence="3 4" key="1">
    <citation type="submission" date="2024-09" db="EMBL/GenBank/DDBJ databases">
        <authorList>
            <person name="Sun Q."/>
            <person name="Mori K."/>
        </authorList>
    </citation>
    <scope>NUCLEOTIDE SEQUENCE [LARGE SCALE GENOMIC DNA]</scope>
    <source>
        <strain evidence="3 4">CICC 10874</strain>
    </source>
</reference>
<organism evidence="3 4">
    <name type="scientific">Brachybacterium hainanense</name>
    <dbReference type="NCBI Taxonomy" id="1541174"/>
    <lineage>
        <taxon>Bacteria</taxon>
        <taxon>Bacillati</taxon>
        <taxon>Actinomycetota</taxon>
        <taxon>Actinomycetes</taxon>
        <taxon>Micrococcales</taxon>
        <taxon>Dermabacteraceae</taxon>
        <taxon>Brachybacterium</taxon>
    </lineage>
</organism>
<proteinExistence type="predicted"/>
<name>A0ABV6RET1_9MICO</name>
<protein>
    <submittedName>
        <fullName evidence="3">DUF3040 domain-containing protein</fullName>
    </submittedName>
</protein>
<evidence type="ECO:0000313" key="4">
    <source>
        <dbReference type="Proteomes" id="UP001589793"/>
    </source>
</evidence>
<gene>
    <name evidence="3" type="ORF">ACFFF6_16220</name>
</gene>
<keyword evidence="4" id="KW-1185">Reference proteome</keyword>
<sequence>MPLSEHEQKMLDEMERQLFADDPKLARTFQASTRPRRSRQRVTLGLIGAVLGLGLLVVAVLWPAVWLGVLGFLAMLAGTITAVTAPKHETGAQEQPERGRSGGPHGASKGRGDFMRRMEERWEKRGGDDPRR</sequence>
<keyword evidence="2" id="KW-0472">Membrane</keyword>
<keyword evidence="2" id="KW-1133">Transmembrane helix</keyword>
<evidence type="ECO:0000256" key="1">
    <source>
        <dbReference type="SAM" id="MobiDB-lite"/>
    </source>
</evidence>
<feature type="compositionally biased region" description="Basic and acidic residues" evidence="1">
    <location>
        <begin position="110"/>
        <end position="132"/>
    </location>
</feature>
<dbReference type="RefSeq" id="WP_376982527.1">
    <property type="nucleotide sequence ID" value="NZ_JBHLSV010000025.1"/>
</dbReference>
<feature type="compositionally biased region" description="Basic and acidic residues" evidence="1">
    <location>
        <begin position="87"/>
        <end position="100"/>
    </location>
</feature>
<evidence type="ECO:0000313" key="3">
    <source>
        <dbReference type="EMBL" id="MFC0675497.1"/>
    </source>
</evidence>
<feature type="region of interest" description="Disordered" evidence="1">
    <location>
        <begin position="87"/>
        <end position="132"/>
    </location>
</feature>
<dbReference type="EMBL" id="JBHLSV010000025">
    <property type="protein sequence ID" value="MFC0675497.1"/>
    <property type="molecule type" value="Genomic_DNA"/>
</dbReference>
<dbReference type="InterPro" id="IPR021401">
    <property type="entry name" value="DUF3040"/>
</dbReference>